<sequence length="120" mass="13551">MQLEAFLTKLESIPDIVEFEEVITLIDKLYEFSPARFTNGKLINKAGQNTGSCKILAFGKLHNLTEEQTLACFGKFYREDVLGNPSGSDHQNIRNFISTGWEGIHFEKLPLTIKKLTTEA</sequence>
<dbReference type="OrthoDB" id="9790826at2"/>
<protein>
    <submittedName>
        <fullName evidence="1">Type III effector</fullName>
    </submittedName>
</protein>
<dbReference type="AlphaFoldDB" id="A0A1C3E932"/>
<keyword evidence="2" id="KW-1185">Reference proteome</keyword>
<dbReference type="Pfam" id="PF08888">
    <property type="entry name" value="HopJ"/>
    <property type="match status" value="1"/>
</dbReference>
<dbReference type="Proteomes" id="UP000094936">
    <property type="component" value="Unassembled WGS sequence"/>
</dbReference>
<evidence type="ECO:0000313" key="1">
    <source>
        <dbReference type="EMBL" id="ODA29755.1"/>
    </source>
</evidence>
<dbReference type="InterPro" id="IPR038604">
    <property type="entry name" value="HopJ_sf"/>
</dbReference>
<gene>
    <name evidence="1" type="ORF">A8L45_21750</name>
</gene>
<name>A0A1C3E932_9GAMM</name>
<dbReference type="RefSeq" id="WP_068905458.1">
    <property type="nucleotide sequence ID" value="NZ_JBHUIF010000009.1"/>
</dbReference>
<comment type="caution">
    <text evidence="1">The sequence shown here is derived from an EMBL/GenBank/DDBJ whole genome shotgun (WGS) entry which is preliminary data.</text>
</comment>
<proteinExistence type="predicted"/>
<accession>A0A1C3E932</accession>
<dbReference type="InterPro" id="IPR014984">
    <property type="entry name" value="HopJ"/>
</dbReference>
<dbReference type="EMBL" id="LYBM01000064">
    <property type="protein sequence ID" value="ODA29755.1"/>
    <property type="molecule type" value="Genomic_DNA"/>
</dbReference>
<evidence type="ECO:0000313" key="2">
    <source>
        <dbReference type="Proteomes" id="UP000094936"/>
    </source>
</evidence>
<organism evidence="1 2">
    <name type="scientific">Veronia pacifica</name>
    <dbReference type="NCBI Taxonomy" id="1080227"/>
    <lineage>
        <taxon>Bacteria</taxon>
        <taxon>Pseudomonadati</taxon>
        <taxon>Pseudomonadota</taxon>
        <taxon>Gammaproteobacteria</taxon>
        <taxon>Vibrionales</taxon>
        <taxon>Vibrionaceae</taxon>
        <taxon>Veronia</taxon>
    </lineage>
</organism>
<reference evidence="1 2" key="1">
    <citation type="submission" date="2016-05" db="EMBL/GenBank/DDBJ databases">
        <title>Genomic Taxonomy of the Vibrionaceae.</title>
        <authorList>
            <person name="Gomez-Gil B."/>
            <person name="Enciso-Ibarra J."/>
        </authorList>
    </citation>
    <scope>NUCLEOTIDE SEQUENCE [LARGE SCALE GENOMIC DNA]</scope>
    <source>
        <strain evidence="1 2">CAIM 1920</strain>
    </source>
</reference>
<dbReference type="Gene3D" id="3.20.160.10">
    <property type="entry name" value="vpa0580 domain like"/>
    <property type="match status" value="1"/>
</dbReference>